<comment type="caution">
    <text evidence="3">The sequence shown here is derived from an EMBL/GenBank/DDBJ whole genome shotgun (WGS) entry which is preliminary data.</text>
</comment>
<dbReference type="FunFam" id="2.40.50.140:FF:000117">
    <property type="entry name" value="Replication protein A subunit"/>
    <property type="match status" value="1"/>
</dbReference>
<evidence type="ECO:0000256" key="1">
    <source>
        <dbReference type="SAM" id="MobiDB-lite"/>
    </source>
</evidence>
<dbReference type="GO" id="GO:0006260">
    <property type="term" value="P:DNA replication"/>
    <property type="evidence" value="ECO:0007669"/>
    <property type="project" value="InterPro"/>
</dbReference>
<feature type="region of interest" description="Disordered" evidence="1">
    <location>
        <begin position="111"/>
        <end position="134"/>
    </location>
</feature>
<feature type="compositionally biased region" description="Polar residues" evidence="1">
    <location>
        <begin position="113"/>
        <end position="134"/>
    </location>
</feature>
<protein>
    <recommendedName>
        <fullName evidence="2">Replication factor-A protein 1 N-terminal domain-containing protein</fullName>
    </recommendedName>
</protein>
<accession>A0AAP0DHK0</accession>
<sequence>MPVNLTSNGIPAILSGDINSKPLLQILEIKLINSAQERYRLILSDSVSTHQAMLATQLNDRVKSGAVRTGSVVQLIEYICSTVQNHKIIVVLNMETIIPECEIIGNPNKHTESGTMAHNPVSNGISQHPAQSFY</sequence>
<name>A0AAP0DHK0_9ASTR</name>
<evidence type="ECO:0000313" key="4">
    <source>
        <dbReference type="Proteomes" id="UP001408789"/>
    </source>
</evidence>
<dbReference type="InterPro" id="IPR007199">
    <property type="entry name" value="Rep_factor-A_N"/>
</dbReference>
<dbReference type="GO" id="GO:0005634">
    <property type="term" value="C:nucleus"/>
    <property type="evidence" value="ECO:0007669"/>
    <property type="project" value="InterPro"/>
</dbReference>
<dbReference type="Proteomes" id="UP001408789">
    <property type="component" value="Unassembled WGS sequence"/>
</dbReference>
<dbReference type="EMBL" id="JBCNJP010000011">
    <property type="protein sequence ID" value="KAK9071198.1"/>
    <property type="molecule type" value="Genomic_DNA"/>
</dbReference>
<reference evidence="3 4" key="1">
    <citation type="submission" date="2024-04" db="EMBL/GenBank/DDBJ databases">
        <title>The reference genome of an endangered Asteraceae, Deinandra increscens subsp. villosa, native to the Central Coast of California.</title>
        <authorList>
            <person name="Guilliams M."/>
            <person name="Hasenstab-Lehman K."/>
            <person name="Meyer R."/>
            <person name="Mcevoy S."/>
        </authorList>
    </citation>
    <scope>NUCLEOTIDE SEQUENCE [LARGE SCALE GENOMIC DNA]</scope>
    <source>
        <tissue evidence="3">Leaf</tissue>
    </source>
</reference>
<dbReference type="AlphaFoldDB" id="A0AAP0DHK0"/>
<dbReference type="GO" id="GO:0003677">
    <property type="term" value="F:DNA binding"/>
    <property type="evidence" value="ECO:0007669"/>
    <property type="project" value="InterPro"/>
</dbReference>
<gene>
    <name evidence="3" type="ORF">SSX86_009766</name>
</gene>
<dbReference type="InterPro" id="IPR012340">
    <property type="entry name" value="NA-bd_OB-fold"/>
</dbReference>
<evidence type="ECO:0000259" key="2">
    <source>
        <dbReference type="Pfam" id="PF04057"/>
    </source>
</evidence>
<dbReference type="Pfam" id="PF04057">
    <property type="entry name" value="Rep-A_N"/>
    <property type="match status" value="1"/>
</dbReference>
<dbReference type="CDD" id="cd04477">
    <property type="entry name" value="RPA1N"/>
    <property type="match status" value="1"/>
</dbReference>
<feature type="domain" description="Replication factor-A protein 1 N-terminal" evidence="2">
    <location>
        <begin position="5"/>
        <end position="97"/>
    </location>
</feature>
<keyword evidence="4" id="KW-1185">Reference proteome</keyword>
<evidence type="ECO:0000313" key="3">
    <source>
        <dbReference type="EMBL" id="KAK9071198.1"/>
    </source>
</evidence>
<proteinExistence type="predicted"/>
<dbReference type="Gene3D" id="2.40.50.140">
    <property type="entry name" value="Nucleic acid-binding proteins"/>
    <property type="match status" value="1"/>
</dbReference>
<dbReference type="SUPFAM" id="SSF50249">
    <property type="entry name" value="Nucleic acid-binding proteins"/>
    <property type="match status" value="1"/>
</dbReference>
<organism evidence="3 4">
    <name type="scientific">Deinandra increscens subsp. villosa</name>
    <dbReference type="NCBI Taxonomy" id="3103831"/>
    <lineage>
        <taxon>Eukaryota</taxon>
        <taxon>Viridiplantae</taxon>
        <taxon>Streptophyta</taxon>
        <taxon>Embryophyta</taxon>
        <taxon>Tracheophyta</taxon>
        <taxon>Spermatophyta</taxon>
        <taxon>Magnoliopsida</taxon>
        <taxon>eudicotyledons</taxon>
        <taxon>Gunneridae</taxon>
        <taxon>Pentapetalae</taxon>
        <taxon>asterids</taxon>
        <taxon>campanulids</taxon>
        <taxon>Asterales</taxon>
        <taxon>Asteraceae</taxon>
        <taxon>Asteroideae</taxon>
        <taxon>Heliantheae alliance</taxon>
        <taxon>Madieae</taxon>
        <taxon>Madiinae</taxon>
        <taxon>Deinandra</taxon>
    </lineage>
</organism>